<dbReference type="GO" id="GO:0006325">
    <property type="term" value="P:chromatin organization"/>
    <property type="evidence" value="ECO:0007669"/>
    <property type="project" value="InterPro"/>
</dbReference>
<feature type="region of interest" description="Disordered" evidence="6">
    <location>
        <begin position="1809"/>
        <end position="1833"/>
    </location>
</feature>
<feature type="compositionally biased region" description="Acidic residues" evidence="6">
    <location>
        <begin position="1864"/>
        <end position="1880"/>
    </location>
</feature>
<protein>
    <recommendedName>
        <fullName evidence="4">Histone transcription regulator 3 homolog</fullName>
    </recommendedName>
</protein>
<dbReference type="GO" id="GO:0005634">
    <property type="term" value="C:nucleus"/>
    <property type="evidence" value="ECO:0007669"/>
    <property type="project" value="UniProtKB-SubCell"/>
</dbReference>
<dbReference type="PANTHER" id="PTHR15502">
    <property type="entry name" value="CALCINEURIN-BINDING PROTEIN CABIN 1-RELATED"/>
    <property type="match status" value="1"/>
</dbReference>
<name>A0A420J8N4_9PEZI</name>
<organism evidence="7 8">
    <name type="scientific">Golovinomyces cichoracearum</name>
    <dbReference type="NCBI Taxonomy" id="62708"/>
    <lineage>
        <taxon>Eukaryota</taxon>
        <taxon>Fungi</taxon>
        <taxon>Dikarya</taxon>
        <taxon>Ascomycota</taxon>
        <taxon>Pezizomycotina</taxon>
        <taxon>Leotiomycetes</taxon>
        <taxon>Erysiphales</taxon>
        <taxon>Erysiphaceae</taxon>
        <taxon>Golovinomyces</taxon>
    </lineage>
</organism>
<evidence type="ECO:0000256" key="4">
    <source>
        <dbReference type="ARBA" id="ARBA00014848"/>
    </source>
</evidence>
<dbReference type="GO" id="GO:0031491">
    <property type="term" value="F:nucleosome binding"/>
    <property type="evidence" value="ECO:0007669"/>
    <property type="project" value="TreeGrafter"/>
</dbReference>
<reference evidence="7 8" key="1">
    <citation type="journal article" date="2018" name="BMC Genomics">
        <title>Comparative genome analyses reveal sequence features reflecting distinct modes of host-adaptation between dicot and monocot powdery mildew.</title>
        <authorList>
            <person name="Wu Y."/>
            <person name="Ma X."/>
            <person name="Pan Z."/>
            <person name="Kale S.D."/>
            <person name="Song Y."/>
            <person name="King H."/>
            <person name="Zhang Q."/>
            <person name="Presley C."/>
            <person name="Deng X."/>
            <person name="Wei C.I."/>
            <person name="Xiao S."/>
        </authorList>
    </citation>
    <scope>NUCLEOTIDE SEQUENCE [LARGE SCALE GENOMIC DNA]</scope>
    <source>
        <strain evidence="7">UCSC1</strain>
    </source>
</reference>
<dbReference type="EMBL" id="MCBR01000621">
    <property type="protein sequence ID" value="RKF83147.1"/>
    <property type="molecule type" value="Genomic_DNA"/>
</dbReference>
<evidence type="ECO:0000256" key="3">
    <source>
        <dbReference type="ARBA" id="ARBA00007335"/>
    </source>
</evidence>
<dbReference type="Proteomes" id="UP000285405">
    <property type="component" value="Unassembled WGS sequence"/>
</dbReference>
<evidence type="ECO:0000256" key="2">
    <source>
        <dbReference type="ARBA" id="ARBA00004123"/>
    </source>
</evidence>
<comment type="caution">
    <text evidence="7">The sequence shown here is derived from an EMBL/GenBank/DDBJ whole genome shotgun (WGS) entry which is preliminary data.</text>
</comment>
<evidence type="ECO:0000313" key="7">
    <source>
        <dbReference type="EMBL" id="RKF83147.1"/>
    </source>
</evidence>
<proteinExistence type="inferred from homology"/>
<sequence length="1889" mass="215063">MQFSQLTHFSTIQKYTHSRLYFGNKVLCKSLAATFTALNIIPDDHAEDEIDNTKEILIEDALKLYQVALKLHSQGPDQYEKAAKAYQELLKSEIFRFPESESEFQRVNNHPELEYVDATIALELAAARADVAPSNLPQILFLSYKNHGQFILDCAKILIQHAEISPQELSYQGIASVENFSLALASDESDTDLWRRISRVSAMLGSRRITRYCLEAAVEVDDDPTVAEVEPASIEEGFAGEQLKEQLEMLSDDTALSHPIMAPYLEKILPDFLSKYKDPYPYLPDETRSLGNGEEKTKSKATRFKIDVLSRSWSVIGDRFCDLWLSPCGLGPPGTAICLQIPSENRNTQDNQTASQIVLIDNESYKDVEMTDPPTLDNGELGLTDPGDSKFHNELIGTLTVTTKTISAEESLPIIANLPTRKRSQSIAGIREPRDDEIGIQKRSKRIRNRDNINDEIVDPSAQYAEKLEEYVQSDEEVFSFVGGLLKSLDIHDLGTITELKKALSLEIPSEREEILANTALRDLRDTLKTWDEVKASTFVNGNTADILGSSAEGENAGLTAFLNQREVGNAKVSNLPAFDDSVGLDDFVKSLNSGWTPLQDAIFEWILAIIPTYTIKTWSESLKLSIERLISNVDAEIFSRFQFDFDQLRSNRKNIHHLVEMIQTLFEIHLSIYARNISPNSTVPYNIRLLSLDRLRRWAAFASDVVGTYISDPNSNLSLRYLWTSVLFATMIDDVSREHKVSCWSDLQRHLHEAGDLMIDLPNNEIIPEISAAAAEREASKLTTMEFFFNLFQADRSDPVAIIETLEPVLDPECTVQLQIDTEDITDPSTGSPASLREMWKFLKSGSTSLRLFLWQRLREAYLSIGYSTKVFSCHLKSIEIIVEDLRSDNYVESEEDSRQHKLLTWLKALDDLLVNALTMSLNECETCFEIIDGRHLRSSCSALAQLTRVLHAAAIFDDEVRVKMFQLPSTATFSERGSFNVFINKLREMQVRTWALQYKLLHEATSQYRELFHSPVKQMADYLAIVHHSLGIRKICKASNKIFLKMMKVELIRMKNIDHWEDYIGQVLYDLYAIKLGMGTHVLEEHDCSAEQLDKKTVYNIADQIIDMAYSISMKELLKHDLRITIERMQAVAGQVKPSSQMQYNLRNYNQYLKTSIRPLELYQAWKGQLQVNSLSVTTVENSLAKKGWYFLLGMISLTKYRSIKRLAPGPQSDDIHAATNFMRLHLQCNVDHWETWYHLAQCFDYELEEEVLWSTDKINNHRPDLVKLQRSAIHCYSMALSTAHQSADNSVTTAKKLSDMYHDFGMRLYASSRDPFHMEAFYVDNFEKHMSGASGMYKRPLHSEMTMYSVWQYAARLFRKSLRENPDNWMNHHMLAKCLWKLYFRAEKENDTKSNEQKLPTVEDILEACLGAIRTVPKPAKSSTEPIIEPHYKIVSIVHKLVSMKALTAQAGIDLIQSQPLAARKGQSIKFSNAEEEWEPYIIEQVRHLRKEDKQHWQHRMIARVASMLYSEEGTTPNQENAIAAKNEFRESMFTKTMHIQVWKPDTERPGRHCVYMERYTRWMVRLLELTNDKANLEALVKRVRKKGHEFYKFNQVWTEACIAYLRIIRRLSCIPSSVDDLFKSVPADEFEMFSDRLTTWIGDPLMQHPALEALRDTIELKKVNANLMKPAPIDDLINDAWAVLYTEVAKNIPTLNSPDQRTNVSGDTASSQNNLDTIITLKNSPNNAGSTELKAQESVSVTTEPIKERPKKIAKKIGVSRREVLRRAESAVNRTSDQRSSAFAGGIKTNSIISLFGSNLDIKAQDSKNKPSTSHENLTAPDVPSVMEDHNLNKAMKVDISVALDEEEAESDRGSLHDSADDESDLSDVPDMDDVDSATVFPNLI</sequence>
<dbReference type="InterPro" id="IPR033053">
    <property type="entry name" value="Hir3/CABIN1"/>
</dbReference>
<dbReference type="GO" id="GO:0000417">
    <property type="term" value="C:HIR complex"/>
    <property type="evidence" value="ECO:0007669"/>
    <property type="project" value="TreeGrafter"/>
</dbReference>
<evidence type="ECO:0000256" key="1">
    <source>
        <dbReference type="ARBA" id="ARBA00002687"/>
    </source>
</evidence>
<evidence type="ECO:0000256" key="6">
    <source>
        <dbReference type="SAM" id="MobiDB-lite"/>
    </source>
</evidence>
<feature type="region of interest" description="Disordered" evidence="6">
    <location>
        <begin position="1849"/>
        <end position="1889"/>
    </location>
</feature>
<gene>
    <name evidence="7" type="ORF">GcC1_006022</name>
</gene>
<comment type="subcellular location">
    <subcellularLocation>
        <location evidence="2">Nucleus</location>
    </subcellularLocation>
</comment>
<evidence type="ECO:0000313" key="8">
    <source>
        <dbReference type="Proteomes" id="UP000285405"/>
    </source>
</evidence>
<accession>A0A420J8N4</accession>
<comment type="similarity">
    <text evidence="3">Belongs to the HIR3 family.</text>
</comment>
<evidence type="ECO:0000256" key="5">
    <source>
        <dbReference type="ARBA" id="ARBA00023242"/>
    </source>
</evidence>
<keyword evidence="5" id="KW-0539">Nucleus</keyword>
<dbReference type="OrthoDB" id="77564at2759"/>
<dbReference type="PANTHER" id="PTHR15502:SF7">
    <property type="entry name" value="CALCINEURIN-BINDING PROTEIN CABIN-1"/>
    <property type="match status" value="1"/>
</dbReference>
<comment type="function">
    <text evidence="1">Has a role in a nucleosome assembly pathway that is required for the integrity of heterochromatin and proper chromosome segregation.</text>
</comment>